<evidence type="ECO:0000256" key="3">
    <source>
        <dbReference type="ARBA" id="ARBA00023125"/>
    </source>
</evidence>
<evidence type="ECO:0000313" key="7">
    <source>
        <dbReference type="EMBL" id="KAK3356633.1"/>
    </source>
</evidence>
<feature type="domain" description="Zn(2)-C6 fungal-type" evidence="6">
    <location>
        <begin position="16"/>
        <end position="47"/>
    </location>
</feature>
<dbReference type="GO" id="GO:0005634">
    <property type="term" value="C:nucleus"/>
    <property type="evidence" value="ECO:0007669"/>
    <property type="project" value="UniProtKB-SubCell"/>
</dbReference>
<organism evidence="7 8">
    <name type="scientific">Lasiosphaeria hispida</name>
    <dbReference type="NCBI Taxonomy" id="260671"/>
    <lineage>
        <taxon>Eukaryota</taxon>
        <taxon>Fungi</taxon>
        <taxon>Dikarya</taxon>
        <taxon>Ascomycota</taxon>
        <taxon>Pezizomycotina</taxon>
        <taxon>Sordariomycetes</taxon>
        <taxon>Sordariomycetidae</taxon>
        <taxon>Sordariales</taxon>
        <taxon>Lasiosphaeriaceae</taxon>
        <taxon>Lasiosphaeria</taxon>
    </lineage>
</organism>
<keyword evidence="8" id="KW-1185">Reference proteome</keyword>
<proteinExistence type="predicted"/>
<reference evidence="7" key="1">
    <citation type="journal article" date="2023" name="Mol. Phylogenet. Evol.">
        <title>Genome-scale phylogeny and comparative genomics of the fungal order Sordariales.</title>
        <authorList>
            <person name="Hensen N."/>
            <person name="Bonometti L."/>
            <person name="Westerberg I."/>
            <person name="Brannstrom I.O."/>
            <person name="Guillou S."/>
            <person name="Cros-Aarteil S."/>
            <person name="Calhoun S."/>
            <person name="Haridas S."/>
            <person name="Kuo A."/>
            <person name="Mondo S."/>
            <person name="Pangilinan J."/>
            <person name="Riley R."/>
            <person name="LaButti K."/>
            <person name="Andreopoulos B."/>
            <person name="Lipzen A."/>
            <person name="Chen C."/>
            <person name="Yan M."/>
            <person name="Daum C."/>
            <person name="Ng V."/>
            <person name="Clum A."/>
            <person name="Steindorff A."/>
            <person name="Ohm R.A."/>
            <person name="Martin F."/>
            <person name="Silar P."/>
            <person name="Natvig D.O."/>
            <person name="Lalanne C."/>
            <person name="Gautier V."/>
            <person name="Ament-Velasquez S.L."/>
            <person name="Kruys A."/>
            <person name="Hutchinson M.I."/>
            <person name="Powell A.J."/>
            <person name="Barry K."/>
            <person name="Miller A.N."/>
            <person name="Grigoriev I.V."/>
            <person name="Debuchy R."/>
            <person name="Gladieux P."/>
            <person name="Hiltunen Thoren M."/>
            <person name="Johannesson H."/>
        </authorList>
    </citation>
    <scope>NUCLEOTIDE SEQUENCE</scope>
    <source>
        <strain evidence="7">CBS 955.72</strain>
    </source>
</reference>
<evidence type="ECO:0000259" key="6">
    <source>
        <dbReference type="PROSITE" id="PS00463"/>
    </source>
</evidence>
<keyword evidence="3" id="KW-0238">DNA-binding</keyword>
<dbReference type="InterPro" id="IPR036864">
    <property type="entry name" value="Zn2-C6_fun-type_DNA-bd_sf"/>
</dbReference>
<dbReference type="EMBL" id="JAUIQD010000003">
    <property type="protein sequence ID" value="KAK3356633.1"/>
    <property type="molecule type" value="Genomic_DNA"/>
</dbReference>
<dbReference type="Gene3D" id="4.10.240.10">
    <property type="entry name" value="Zn(2)-C6 fungal-type DNA-binding domain"/>
    <property type="match status" value="1"/>
</dbReference>
<dbReference type="SUPFAM" id="SSF57701">
    <property type="entry name" value="Zn2/Cys6 DNA-binding domain"/>
    <property type="match status" value="1"/>
</dbReference>
<dbReference type="GO" id="GO:0008270">
    <property type="term" value="F:zinc ion binding"/>
    <property type="evidence" value="ECO:0007669"/>
    <property type="project" value="InterPro"/>
</dbReference>
<accession>A0AAJ0HL73</accession>
<dbReference type="InterPro" id="IPR001138">
    <property type="entry name" value="Zn2Cys6_DnaBD"/>
</dbReference>
<dbReference type="GO" id="GO:0000976">
    <property type="term" value="F:transcription cis-regulatory region binding"/>
    <property type="evidence" value="ECO:0007669"/>
    <property type="project" value="TreeGrafter"/>
</dbReference>
<evidence type="ECO:0000256" key="4">
    <source>
        <dbReference type="ARBA" id="ARBA00023163"/>
    </source>
</evidence>
<sequence length="625" mass="69689">MEKTTNFTVSPLKRRACVACTTAKSKCSPHFTSQTVCERCSRLGKQCVFLDLPERRRRPQSARQVEALADKVDRLSTEIAILKHQNNKPGSASLPGAPITAVGDANGAVSSTVLQPVNAIPAAPDLDTRFGYPLNHEGPDIVDRGWITVDDAEYLIATFKETFVPRFPFVTLGSNECAAYLRKHSPFLFLCIVAVPLYTNPLLQQRLGEEIRRQVSLRLIFNTERSMDLLRGLLVYSAWYHHFAHQGHGQLFMLSQLSVTVAYDLGLPEGYINKAGVIDDNGKRAVLGVFWLAVIVSRVLQKPIGMRHIKVIDDWSLGFAVGPERATDTAIQPMMLLQSFAYRFIETFPSAIKVGDVHSEESRLSIHATSPFLLQLENLKEKIKGDGAGLAIPNYIELEVLHLEGWLLETTLAASRVYPETAFAIPGTITSGPVLDETQFLWRKIRKNQLVLQHLLQMPLEEMCCMPFIIYSWLCGSLTLLERAVWGLLREIMDRDDGSGAAQDAGWKISEAQIVIDEVKYLTTTDALSKKFETAYGNLKDGVDDGSELGRLLHHIRMLRRSYHRQVQKITGASIVETKTPGHELTSQLTQIWGGNSELAPPDFDVGGDDLDVGVWTSMNDFLFL</sequence>
<dbReference type="PANTHER" id="PTHR31845">
    <property type="entry name" value="FINGER DOMAIN PROTEIN, PUTATIVE-RELATED"/>
    <property type="match status" value="1"/>
</dbReference>
<dbReference type="SMART" id="SM00066">
    <property type="entry name" value="GAL4"/>
    <property type="match status" value="1"/>
</dbReference>
<dbReference type="GO" id="GO:0000981">
    <property type="term" value="F:DNA-binding transcription factor activity, RNA polymerase II-specific"/>
    <property type="evidence" value="ECO:0007669"/>
    <property type="project" value="InterPro"/>
</dbReference>
<dbReference type="CDD" id="cd00067">
    <property type="entry name" value="GAL4"/>
    <property type="match status" value="1"/>
</dbReference>
<name>A0AAJ0HL73_9PEZI</name>
<evidence type="ECO:0000256" key="5">
    <source>
        <dbReference type="ARBA" id="ARBA00023242"/>
    </source>
</evidence>
<keyword evidence="4" id="KW-0804">Transcription</keyword>
<keyword evidence="2" id="KW-0805">Transcription regulation</keyword>
<evidence type="ECO:0000256" key="2">
    <source>
        <dbReference type="ARBA" id="ARBA00023015"/>
    </source>
</evidence>
<evidence type="ECO:0000256" key="1">
    <source>
        <dbReference type="ARBA" id="ARBA00004123"/>
    </source>
</evidence>
<evidence type="ECO:0000313" key="8">
    <source>
        <dbReference type="Proteomes" id="UP001275084"/>
    </source>
</evidence>
<dbReference type="AlphaFoldDB" id="A0AAJ0HL73"/>
<dbReference type="InterPro" id="IPR051089">
    <property type="entry name" value="prtT"/>
</dbReference>
<dbReference type="PROSITE" id="PS00463">
    <property type="entry name" value="ZN2_CY6_FUNGAL_1"/>
    <property type="match status" value="1"/>
</dbReference>
<comment type="subcellular location">
    <subcellularLocation>
        <location evidence="1">Nucleus</location>
    </subcellularLocation>
</comment>
<keyword evidence="5" id="KW-0539">Nucleus</keyword>
<reference evidence="7" key="2">
    <citation type="submission" date="2023-06" db="EMBL/GenBank/DDBJ databases">
        <authorList>
            <consortium name="Lawrence Berkeley National Laboratory"/>
            <person name="Haridas S."/>
            <person name="Hensen N."/>
            <person name="Bonometti L."/>
            <person name="Westerberg I."/>
            <person name="Brannstrom I.O."/>
            <person name="Guillou S."/>
            <person name="Cros-Aarteil S."/>
            <person name="Calhoun S."/>
            <person name="Kuo A."/>
            <person name="Mondo S."/>
            <person name="Pangilinan J."/>
            <person name="Riley R."/>
            <person name="Labutti K."/>
            <person name="Andreopoulos B."/>
            <person name="Lipzen A."/>
            <person name="Chen C."/>
            <person name="Yanf M."/>
            <person name="Daum C."/>
            <person name="Ng V."/>
            <person name="Clum A."/>
            <person name="Steindorff A."/>
            <person name="Ohm R."/>
            <person name="Martin F."/>
            <person name="Silar P."/>
            <person name="Natvig D."/>
            <person name="Lalanne C."/>
            <person name="Gautier V."/>
            <person name="Ament-Velasquez S.L."/>
            <person name="Kruys A."/>
            <person name="Hutchinson M.I."/>
            <person name="Powell A.J."/>
            <person name="Barry K."/>
            <person name="Miller A.N."/>
            <person name="Grigoriev I.V."/>
            <person name="Debuchy R."/>
            <person name="Gladieux P."/>
            <person name="Thoren M.H."/>
            <person name="Johannesson H."/>
        </authorList>
    </citation>
    <scope>NUCLEOTIDE SEQUENCE</scope>
    <source>
        <strain evidence="7">CBS 955.72</strain>
    </source>
</reference>
<dbReference type="Proteomes" id="UP001275084">
    <property type="component" value="Unassembled WGS sequence"/>
</dbReference>
<comment type="caution">
    <text evidence="7">The sequence shown here is derived from an EMBL/GenBank/DDBJ whole genome shotgun (WGS) entry which is preliminary data.</text>
</comment>
<gene>
    <name evidence="7" type="ORF">B0T25DRAFT_474680</name>
</gene>
<dbReference type="PANTHER" id="PTHR31845:SF10">
    <property type="entry name" value="ZN(II)2CYS6 TRANSCRIPTION FACTOR (EUROFUNG)"/>
    <property type="match status" value="1"/>
</dbReference>
<protein>
    <recommendedName>
        <fullName evidence="6">Zn(2)-C6 fungal-type domain-containing protein</fullName>
    </recommendedName>
</protein>